<evidence type="ECO:0000313" key="3">
    <source>
        <dbReference type="Proteomes" id="UP001630127"/>
    </source>
</evidence>
<dbReference type="Pfam" id="PF26369">
    <property type="entry name" value="UPF0426"/>
    <property type="match status" value="1"/>
</dbReference>
<dbReference type="PANTHER" id="PTHR35996">
    <property type="entry name" value="OSJNBA0038O10.25 PROTEIN"/>
    <property type="match status" value="1"/>
</dbReference>
<feature type="compositionally biased region" description="Acidic residues" evidence="1">
    <location>
        <begin position="108"/>
        <end position="119"/>
    </location>
</feature>
<dbReference type="InterPro" id="IPR040278">
    <property type="entry name" value="UPF0426"/>
</dbReference>
<proteinExistence type="predicted"/>
<feature type="region of interest" description="Disordered" evidence="1">
    <location>
        <begin position="105"/>
        <end position="129"/>
    </location>
</feature>
<gene>
    <name evidence="2" type="ORF">ACH5RR_025698</name>
</gene>
<sequence length="129" mass="14287">MSSKILLNFPISSSSSPPPLYRPGRSELLPLASSSFSSFAKPPRLHSRRGFRVGTFLFDPNRDPILKDALKEPIAFMGGMFAGLLRLDLNEDPLREWIARTAEAAGVTDEEIGNDDVQSEESPQQIEIE</sequence>
<protein>
    <submittedName>
        <fullName evidence="2">Uncharacterized protein</fullName>
    </submittedName>
</protein>
<accession>A0ABD2Z2B7</accession>
<organism evidence="2 3">
    <name type="scientific">Cinchona calisaya</name>
    <dbReference type="NCBI Taxonomy" id="153742"/>
    <lineage>
        <taxon>Eukaryota</taxon>
        <taxon>Viridiplantae</taxon>
        <taxon>Streptophyta</taxon>
        <taxon>Embryophyta</taxon>
        <taxon>Tracheophyta</taxon>
        <taxon>Spermatophyta</taxon>
        <taxon>Magnoliopsida</taxon>
        <taxon>eudicotyledons</taxon>
        <taxon>Gunneridae</taxon>
        <taxon>Pentapetalae</taxon>
        <taxon>asterids</taxon>
        <taxon>lamiids</taxon>
        <taxon>Gentianales</taxon>
        <taxon>Rubiaceae</taxon>
        <taxon>Cinchonoideae</taxon>
        <taxon>Cinchoneae</taxon>
        <taxon>Cinchona</taxon>
    </lineage>
</organism>
<dbReference type="PANTHER" id="PTHR35996:SF1">
    <property type="entry name" value="OS04G0528100 PROTEIN"/>
    <property type="match status" value="1"/>
</dbReference>
<dbReference type="EMBL" id="JBJUIK010000011">
    <property type="protein sequence ID" value="KAL3512981.1"/>
    <property type="molecule type" value="Genomic_DNA"/>
</dbReference>
<evidence type="ECO:0000313" key="2">
    <source>
        <dbReference type="EMBL" id="KAL3512981.1"/>
    </source>
</evidence>
<dbReference type="AlphaFoldDB" id="A0ABD2Z2B7"/>
<name>A0ABD2Z2B7_9GENT</name>
<reference evidence="2 3" key="1">
    <citation type="submission" date="2024-11" db="EMBL/GenBank/DDBJ databases">
        <title>A near-complete genome assembly of Cinchona calisaya.</title>
        <authorList>
            <person name="Lian D.C."/>
            <person name="Zhao X.W."/>
            <person name="Wei L."/>
        </authorList>
    </citation>
    <scope>NUCLEOTIDE SEQUENCE [LARGE SCALE GENOMIC DNA]</scope>
    <source>
        <tissue evidence="2">Nenye</tissue>
    </source>
</reference>
<feature type="compositionally biased region" description="Low complexity" evidence="1">
    <location>
        <begin position="120"/>
        <end position="129"/>
    </location>
</feature>
<dbReference type="Proteomes" id="UP001630127">
    <property type="component" value="Unassembled WGS sequence"/>
</dbReference>
<evidence type="ECO:0000256" key="1">
    <source>
        <dbReference type="SAM" id="MobiDB-lite"/>
    </source>
</evidence>
<keyword evidence="3" id="KW-1185">Reference proteome</keyword>
<comment type="caution">
    <text evidence="2">The sequence shown here is derived from an EMBL/GenBank/DDBJ whole genome shotgun (WGS) entry which is preliminary data.</text>
</comment>